<dbReference type="Proteomes" id="UP000027178">
    <property type="component" value="Unassembled WGS sequence"/>
</dbReference>
<dbReference type="EMBL" id="JNBY01000095">
    <property type="protein sequence ID" value="KDN83475.1"/>
    <property type="molecule type" value="Genomic_DNA"/>
</dbReference>
<dbReference type="RefSeq" id="WP_035865980.1">
    <property type="nucleotide sequence ID" value="NZ_KK853997.1"/>
</dbReference>
<keyword evidence="2" id="KW-1185">Reference proteome</keyword>
<dbReference type="eggNOG" id="ENOG5030N95">
    <property type="taxonomic scope" value="Bacteria"/>
</dbReference>
<gene>
    <name evidence="1" type="ORF">KCH_49570</name>
</gene>
<protein>
    <recommendedName>
        <fullName evidence="3">Tail assembly chaperone</fullName>
    </recommendedName>
</protein>
<comment type="caution">
    <text evidence="1">The sequence shown here is derived from an EMBL/GenBank/DDBJ whole genome shotgun (WGS) entry which is preliminary data.</text>
</comment>
<evidence type="ECO:0000313" key="1">
    <source>
        <dbReference type="EMBL" id="KDN83475.1"/>
    </source>
</evidence>
<organism evidence="1 2">
    <name type="scientific">Kitasatospora cheerisanensis KCTC 2395</name>
    <dbReference type="NCBI Taxonomy" id="1348663"/>
    <lineage>
        <taxon>Bacteria</taxon>
        <taxon>Bacillati</taxon>
        <taxon>Actinomycetota</taxon>
        <taxon>Actinomycetes</taxon>
        <taxon>Kitasatosporales</taxon>
        <taxon>Streptomycetaceae</taxon>
        <taxon>Kitasatospora</taxon>
    </lineage>
</organism>
<sequence>MTNTPVSLAGLMQEAEQTYTGLPIELRAGGTATLLNPVMLDDETREHAVELMAALDAADGTSIGDQVDAVRTALVSVADDQDAVHEEIRDWPVPALLLVLQHYMKAVQLGEASSSSS</sequence>
<name>A0A066YZW7_9ACTN</name>
<dbReference type="AlphaFoldDB" id="A0A066YZW7"/>
<reference evidence="1 2" key="1">
    <citation type="submission" date="2014-05" db="EMBL/GenBank/DDBJ databases">
        <title>Draft Genome Sequence of Kitasatospora cheerisanensis KCTC 2395.</title>
        <authorList>
            <person name="Nam D.H."/>
        </authorList>
    </citation>
    <scope>NUCLEOTIDE SEQUENCE [LARGE SCALE GENOMIC DNA]</scope>
    <source>
        <strain evidence="1 2">KCTC 2395</strain>
    </source>
</reference>
<accession>A0A066YZW7</accession>
<evidence type="ECO:0000313" key="2">
    <source>
        <dbReference type="Proteomes" id="UP000027178"/>
    </source>
</evidence>
<proteinExistence type="predicted"/>
<dbReference type="HOGENOM" id="CLU_168196_0_0_11"/>
<evidence type="ECO:0008006" key="3">
    <source>
        <dbReference type="Google" id="ProtNLM"/>
    </source>
</evidence>
<dbReference type="PATRIC" id="fig|1348663.4.peg.4793"/>